<dbReference type="NCBIfam" id="NF009150">
    <property type="entry name" value="PRK12497.1-3"/>
    <property type="match status" value="1"/>
</dbReference>
<gene>
    <name evidence="3" type="ORF">K0O23_07995</name>
</gene>
<name>A0ABS7CU39_9BACT</name>
<dbReference type="Proteomes" id="UP000813018">
    <property type="component" value="Unassembled WGS sequence"/>
</dbReference>
<dbReference type="NCBIfam" id="NF009154">
    <property type="entry name" value="PRK12497.3-3"/>
    <property type="match status" value="1"/>
</dbReference>
<keyword evidence="4" id="KW-1185">Reference proteome</keyword>
<dbReference type="Pfam" id="PF02021">
    <property type="entry name" value="UPF0102"/>
    <property type="match status" value="1"/>
</dbReference>
<reference evidence="3 4" key="1">
    <citation type="journal article" date="2016" name="Int. J. Syst. Evol. Microbiol.">
        <title>Pontibacter aydingkolensis sp. nov., isolated from soil of a salt lake.</title>
        <authorList>
            <person name="Osman G."/>
            <person name="Zhang T."/>
            <person name="Lou K."/>
            <person name="Gao Y."/>
            <person name="Chang W."/>
            <person name="Lin Q."/>
            <person name="Yang H.M."/>
            <person name="Huo X.D."/>
            <person name="Wang N."/>
        </authorList>
    </citation>
    <scope>NUCLEOTIDE SEQUENCE [LARGE SCALE GENOMIC DNA]</scope>
    <source>
        <strain evidence="3 4">KACC 19255</strain>
    </source>
</reference>
<dbReference type="HAMAP" id="MF_00048">
    <property type="entry name" value="UPF0102"/>
    <property type="match status" value="1"/>
</dbReference>
<sequence length="120" mass="13786">MASQTNTHIRTGQDGEQAAANYLQEQGYTILQRNYRYRRAEIDIIASQDNVLVFVEVKTRTTAVFGFPEMAVGAKKEEQLLAAAEEYIYQTGWDKEIRFDIIAITLAPKQEIHHIEDAFY</sequence>
<dbReference type="InterPro" id="IPR003509">
    <property type="entry name" value="UPF0102_YraN-like"/>
</dbReference>
<dbReference type="RefSeq" id="WP_219876888.1">
    <property type="nucleotide sequence ID" value="NZ_JAHYXK010000005.1"/>
</dbReference>
<evidence type="ECO:0000313" key="4">
    <source>
        <dbReference type="Proteomes" id="UP000813018"/>
    </source>
</evidence>
<dbReference type="SUPFAM" id="SSF52980">
    <property type="entry name" value="Restriction endonuclease-like"/>
    <property type="match status" value="1"/>
</dbReference>
<comment type="similarity">
    <text evidence="1 2">Belongs to the UPF0102 family.</text>
</comment>
<proteinExistence type="inferred from homology"/>
<dbReference type="EMBL" id="JAHYXK010000005">
    <property type="protein sequence ID" value="MBW7467007.1"/>
    <property type="molecule type" value="Genomic_DNA"/>
</dbReference>
<dbReference type="NCBIfam" id="TIGR00252">
    <property type="entry name" value="YraN family protein"/>
    <property type="match status" value="1"/>
</dbReference>
<organism evidence="3 4">
    <name type="scientific">Pontibacter aydingkolensis</name>
    <dbReference type="NCBI Taxonomy" id="1911536"/>
    <lineage>
        <taxon>Bacteria</taxon>
        <taxon>Pseudomonadati</taxon>
        <taxon>Bacteroidota</taxon>
        <taxon>Cytophagia</taxon>
        <taxon>Cytophagales</taxon>
        <taxon>Hymenobacteraceae</taxon>
        <taxon>Pontibacter</taxon>
    </lineage>
</organism>
<dbReference type="CDD" id="cd20736">
    <property type="entry name" value="PoNe_Nuclease"/>
    <property type="match status" value="1"/>
</dbReference>
<accession>A0ABS7CU39</accession>
<evidence type="ECO:0000256" key="1">
    <source>
        <dbReference type="ARBA" id="ARBA00006738"/>
    </source>
</evidence>
<dbReference type="Gene3D" id="3.40.1350.10">
    <property type="match status" value="1"/>
</dbReference>
<dbReference type="InterPro" id="IPR011856">
    <property type="entry name" value="tRNA_endonuc-like_dom_sf"/>
</dbReference>
<evidence type="ECO:0000313" key="3">
    <source>
        <dbReference type="EMBL" id="MBW7467007.1"/>
    </source>
</evidence>
<dbReference type="InterPro" id="IPR011335">
    <property type="entry name" value="Restrct_endonuc-II-like"/>
</dbReference>
<evidence type="ECO:0000256" key="2">
    <source>
        <dbReference type="HAMAP-Rule" id="MF_00048"/>
    </source>
</evidence>
<dbReference type="PANTHER" id="PTHR34039:SF1">
    <property type="entry name" value="UPF0102 PROTEIN YRAN"/>
    <property type="match status" value="1"/>
</dbReference>
<dbReference type="PANTHER" id="PTHR34039">
    <property type="entry name" value="UPF0102 PROTEIN YRAN"/>
    <property type="match status" value="1"/>
</dbReference>
<protein>
    <recommendedName>
        <fullName evidence="2">UPF0102 protein K0O23_07995</fullName>
    </recommendedName>
</protein>
<comment type="caution">
    <text evidence="3">The sequence shown here is derived from an EMBL/GenBank/DDBJ whole genome shotgun (WGS) entry which is preliminary data.</text>
</comment>